<dbReference type="SUPFAM" id="SSF161098">
    <property type="entry name" value="MetI-like"/>
    <property type="match status" value="1"/>
</dbReference>
<evidence type="ECO:0000256" key="4">
    <source>
        <dbReference type="ARBA" id="ARBA00022692"/>
    </source>
</evidence>
<dbReference type="InterPro" id="IPR000515">
    <property type="entry name" value="MetI-like"/>
</dbReference>
<proteinExistence type="inferred from homology"/>
<keyword evidence="5 7" id="KW-1133">Transmembrane helix</keyword>
<accession>A0AAU7VTW5</accession>
<name>A0AAU7VTW5_9MICO</name>
<dbReference type="AlphaFoldDB" id="A0AAU7VTW5"/>
<feature type="domain" description="ABC transmembrane type-1" evidence="9">
    <location>
        <begin position="101"/>
        <end position="292"/>
    </location>
</feature>
<evidence type="ECO:0000256" key="6">
    <source>
        <dbReference type="ARBA" id="ARBA00023136"/>
    </source>
</evidence>
<dbReference type="Gene3D" id="1.10.3720.10">
    <property type="entry name" value="MetI-like"/>
    <property type="match status" value="1"/>
</dbReference>
<feature type="transmembrane region" description="Helical" evidence="7">
    <location>
        <begin position="213"/>
        <end position="235"/>
    </location>
</feature>
<keyword evidence="6 7" id="KW-0472">Membrane</keyword>
<protein>
    <submittedName>
        <fullName evidence="10">Carbohydrate ABC transporter permease</fullName>
    </submittedName>
</protein>
<feature type="transmembrane region" description="Helical" evidence="7">
    <location>
        <begin position="100"/>
        <end position="127"/>
    </location>
</feature>
<evidence type="ECO:0000259" key="9">
    <source>
        <dbReference type="PROSITE" id="PS50928"/>
    </source>
</evidence>
<dbReference type="RefSeq" id="WP_350350751.1">
    <property type="nucleotide sequence ID" value="NZ_CP158357.1"/>
</dbReference>
<feature type="transmembrane region" description="Helical" evidence="7">
    <location>
        <begin position="274"/>
        <end position="292"/>
    </location>
</feature>
<feature type="transmembrane region" description="Helical" evidence="7">
    <location>
        <begin position="139"/>
        <end position="160"/>
    </location>
</feature>
<evidence type="ECO:0000256" key="8">
    <source>
        <dbReference type="SAM" id="MobiDB-lite"/>
    </source>
</evidence>
<keyword evidence="3" id="KW-1003">Cell membrane</keyword>
<evidence type="ECO:0000256" key="3">
    <source>
        <dbReference type="ARBA" id="ARBA00022475"/>
    </source>
</evidence>
<dbReference type="PANTHER" id="PTHR43744">
    <property type="entry name" value="ABC TRANSPORTER PERMEASE PROTEIN MG189-RELATED-RELATED"/>
    <property type="match status" value="1"/>
</dbReference>
<evidence type="ECO:0000256" key="7">
    <source>
        <dbReference type="RuleBase" id="RU363032"/>
    </source>
</evidence>
<comment type="similarity">
    <text evidence="7">Belongs to the binding-protein-dependent transport system permease family.</text>
</comment>
<dbReference type="PANTHER" id="PTHR43744:SF12">
    <property type="entry name" value="ABC TRANSPORTER PERMEASE PROTEIN MG189-RELATED"/>
    <property type="match status" value="1"/>
</dbReference>
<evidence type="ECO:0000256" key="5">
    <source>
        <dbReference type="ARBA" id="ARBA00022989"/>
    </source>
</evidence>
<feature type="region of interest" description="Disordered" evidence="8">
    <location>
        <begin position="1"/>
        <end position="32"/>
    </location>
</feature>
<dbReference type="InterPro" id="IPR035906">
    <property type="entry name" value="MetI-like_sf"/>
</dbReference>
<gene>
    <name evidence="10" type="ORF">ABS642_15140</name>
</gene>
<feature type="transmembrane region" description="Helical" evidence="7">
    <location>
        <begin position="41"/>
        <end position="60"/>
    </location>
</feature>
<dbReference type="CDD" id="cd06261">
    <property type="entry name" value="TM_PBP2"/>
    <property type="match status" value="1"/>
</dbReference>
<dbReference type="PROSITE" id="PS50928">
    <property type="entry name" value="ABC_TM1"/>
    <property type="match status" value="1"/>
</dbReference>
<dbReference type="Pfam" id="PF00528">
    <property type="entry name" value="BPD_transp_1"/>
    <property type="match status" value="1"/>
</dbReference>
<keyword evidence="2 7" id="KW-0813">Transport</keyword>
<evidence type="ECO:0000256" key="2">
    <source>
        <dbReference type="ARBA" id="ARBA00022448"/>
    </source>
</evidence>
<evidence type="ECO:0000313" key="10">
    <source>
        <dbReference type="EMBL" id="XBX77239.1"/>
    </source>
</evidence>
<dbReference type="EMBL" id="CP158357">
    <property type="protein sequence ID" value="XBX77239.1"/>
    <property type="molecule type" value="Genomic_DNA"/>
</dbReference>
<comment type="subcellular location">
    <subcellularLocation>
        <location evidence="1 7">Cell membrane</location>
        <topology evidence="1 7">Multi-pass membrane protein</topology>
    </subcellularLocation>
</comment>
<dbReference type="GO" id="GO:0005886">
    <property type="term" value="C:plasma membrane"/>
    <property type="evidence" value="ECO:0007669"/>
    <property type="project" value="UniProtKB-SubCell"/>
</dbReference>
<evidence type="ECO:0000256" key="1">
    <source>
        <dbReference type="ARBA" id="ARBA00004651"/>
    </source>
</evidence>
<sequence length="306" mass="33753">MSTATESRAEATTEAIVSGRRPSAPRRSTTRTSDTPFIGRLFANIFLWGYALVAIGPLLLMVNNSLRTQQQIATEPLGLPTPPTFTSFQSAWITASFDTYFLNSITVTVGSVIVTTVVSVLAAYAFARARAKFFRGIEAVFLSGLMLPVHLAILPLFYLLDSLKMTSNVFSLILVYGALGIPFTTFVLTVFFRALPIELEEAARIDGAGPFRTFLQILLPLVRPALATVIVFRFVPVWNDFFYPLILLRDRDSYTLPVGLTRFFGEYSTDWPQLFAGLTIATIPLVVLFLLATKQIINGLTSGMSK</sequence>
<organism evidence="10">
    <name type="scientific">Microbacterium sp. A8/3-1</name>
    <dbReference type="NCBI Taxonomy" id="3160749"/>
    <lineage>
        <taxon>Bacteria</taxon>
        <taxon>Bacillati</taxon>
        <taxon>Actinomycetota</taxon>
        <taxon>Actinomycetes</taxon>
        <taxon>Micrococcales</taxon>
        <taxon>Microbacteriaceae</taxon>
        <taxon>Microbacterium</taxon>
    </lineage>
</organism>
<keyword evidence="4 7" id="KW-0812">Transmembrane</keyword>
<reference evidence="10" key="1">
    <citation type="submission" date="2024-06" db="EMBL/GenBank/DDBJ databases">
        <title>Draft genome sequence of Microbacterium sp. strain A8/3-1, isolated from Oxytropis tragacanthoides Fisch. ex DC. Root nodules in the Altai region of Russia.</title>
        <authorList>
            <person name="Sazanova A."/>
            <person name="Guro P."/>
            <person name="Kuznetsova I."/>
            <person name="Belimov A."/>
            <person name="Safronova V."/>
        </authorList>
    </citation>
    <scope>NUCLEOTIDE SEQUENCE</scope>
    <source>
        <strain evidence="10">A8/3-1</strain>
    </source>
</reference>
<dbReference type="GO" id="GO:0055085">
    <property type="term" value="P:transmembrane transport"/>
    <property type="evidence" value="ECO:0007669"/>
    <property type="project" value="InterPro"/>
</dbReference>
<feature type="transmembrane region" description="Helical" evidence="7">
    <location>
        <begin position="172"/>
        <end position="192"/>
    </location>
</feature>